<feature type="transmembrane region" description="Helical" evidence="1">
    <location>
        <begin position="247"/>
        <end position="266"/>
    </location>
</feature>
<proteinExistence type="predicted"/>
<dbReference type="Proteomes" id="UP000288943">
    <property type="component" value="Chromosome"/>
</dbReference>
<feature type="transmembrane region" description="Helical" evidence="1">
    <location>
        <begin position="58"/>
        <end position="75"/>
    </location>
</feature>
<feature type="transmembrane region" description="Helical" evidence="1">
    <location>
        <begin position="220"/>
        <end position="241"/>
    </location>
</feature>
<organism evidence="3 4">
    <name type="scientific">Paenibacillus chitinolyticus</name>
    <dbReference type="NCBI Taxonomy" id="79263"/>
    <lineage>
        <taxon>Bacteria</taxon>
        <taxon>Bacillati</taxon>
        <taxon>Bacillota</taxon>
        <taxon>Bacilli</taxon>
        <taxon>Bacillales</taxon>
        <taxon>Paenibacillaceae</taxon>
        <taxon>Paenibacillus</taxon>
    </lineage>
</organism>
<gene>
    <name evidence="2" type="ORF">M5X16_03910</name>
    <name evidence="3" type="ORF">PC41400_23070</name>
</gene>
<protein>
    <recommendedName>
        <fullName evidence="6">DUF2157 domain-containing protein</fullName>
    </recommendedName>
</protein>
<feature type="transmembrane region" description="Helical" evidence="1">
    <location>
        <begin position="138"/>
        <end position="160"/>
    </location>
</feature>
<feature type="transmembrane region" description="Helical" evidence="1">
    <location>
        <begin position="191"/>
        <end position="211"/>
    </location>
</feature>
<dbReference type="GeneID" id="95377677"/>
<dbReference type="EMBL" id="CP026520">
    <property type="protein sequence ID" value="QAV20394.1"/>
    <property type="molecule type" value="Genomic_DNA"/>
</dbReference>
<sequence length="275" mass="30931">MDDEKRTAIIKEIEHWRRSKLLPAQYCDFLLNLYMETGADHSRRVLGISTKSIRGSHWKFWVAAVVIIIVLSLTLLNFNSFGISLQIGVSAVFVVSWYIIGFRQKEEQPFRAQLSTGIASASLIGFGVWILYGNGLTAQLYIGSFVALCGLVWLLVGLLGRTPLLQYCGWLALLITYGFVLSQRLEPATWYKLQLAWLPLSFILMWIGWLIQHRWKKPGLVLLLAGATVWIAPELFGLAWGTSAQQLLQLSLAGKVAAAGIALFAYRKNWTEWVA</sequence>
<accession>A0A410X1A1</accession>
<dbReference type="KEGG" id="pchi:PC41400_23070"/>
<dbReference type="Proteomes" id="UP001527202">
    <property type="component" value="Unassembled WGS sequence"/>
</dbReference>
<evidence type="ECO:0000313" key="4">
    <source>
        <dbReference type="Proteomes" id="UP000288943"/>
    </source>
</evidence>
<dbReference type="OrthoDB" id="2380880at2"/>
<keyword evidence="1" id="KW-1133">Transmembrane helix</keyword>
<dbReference type="AlphaFoldDB" id="A0A410X1A1"/>
<keyword evidence="5" id="KW-1185">Reference proteome</keyword>
<evidence type="ECO:0000313" key="3">
    <source>
        <dbReference type="EMBL" id="QAV20394.1"/>
    </source>
</evidence>
<reference evidence="2 5" key="2">
    <citation type="submission" date="2022-05" db="EMBL/GenBank/DDBJ databases">
        <title>Genome Sequencing of Bee-Associated Microbes.</title>
        <authorList>
            <person name="Dunlap C."/>
        </authorList>
    </citation>
    <scope>NUCLEOTIDE SEQUENCE [LARGE SCALE GENOMIC DNA]</scope>
    <source>
        <strain evidence="2 5">NRRL B-23120</strain>
    </source>
</reference>
<keyword evidence="1" id="KW-0812">Transmembrane</keyword>
<evidence type="ECO:0000256" key="1">
    <source>
        <dbReference type="SAM" id="Phobius"/>
    </source>
</evidence>
<feature type="transmembrane region" description="Helical" evidence="1">
    <location>
        <begin position="112"/>
        <end position="132"/>
    </location>
</feature>
<dbReference type="RefSeq" id="WP_042230023.1">
    <property type="nucleotide sequence ID" value="NZ_CP026520.1"/>
</dbReference>
<reference evidence="3 4" key="1">
    <citation type="submission" date="2018-01" db="EMBL/GenBank/DDBJ databases">
        <title>The whole genome sequencing and assembly of Paenibacillus chitinolyticus KCCM 41400 strain.</title>
        <authorList>
            <person name="Kim J.-Y."/>
            <person name="Park M.-K."/>
            <person name="Lee Y.-J."/>
            <person name="Yi H."/>
            <person name="Bahn Y.-S."/>
            <person name="Kim J.F."/>
            <person name="Lee D.-W."/>
        </authorList>
    </citation>
    <scope>NUCLEOTIDE SEQUENCE [LARGE SCALE GENOMIC DNA]</scope>
    <source>
        <strain evidence="3 4">KCCM 41400</strain>
    </source>
</reference>
<feature type="transmembrane region" description="Helical" evidence="1">
    <location>
        <begin position="81"/>
        <end position="100"/>
    </location>
</feature>
<name>A0A410X1A1_9BACL</name>
<dbReference type="EMBL" id="JAMDMJ010000003">
    <property type="protein sequence ID" value="MCY9594921.1"/>
    <property type="molecule type" value="Genomic_DNA"/>
</dbReference>
<feature type="transmembrane region" description="Helical" evidence="1">
    <location>
        <begin position="167"/>
        <end position="185"/>
    </location>
</feature>
<keyword evidence="1" id="KW-0472">Membrane</keyword>
<evidence type="ECO:0000313" key="5">
    <source>
        <dbReference type="Proteomes" id="UP001527202"/>
    </source>
</evidence>
<evidence type="ECO:0008006" key="6">
    <source>
        <dbReference type="Google" id="ProtNLM"/>
    </source>
</evidence>
<evidence type="ECO:0000313" key="2">
    <source>
        <dbReference type="EMBL" id="MCY9594921.1"/>
    </source>
</evidence>